<evidence type="ECO:0000259" key="9">
    <source>
        <dbReference type="Pfam" id="PF00345"/>
    </source>
</evidence>
<keyword evidence="12" id="KW-1185">Reference proteome</keyword>
<sequence>MTYRLTARYRRVLMTATLIAGVLTTSLPTQAGVVVGATRLVYEGDKKESSLTVSNPDASPYLIQSWVETARTDESKAPFILTPPLFRLDGGQQNVLRVVRVGGALPEDRETLYWLNVKAIPSAVRQDNTLQIAIKTRIKLIFRPQALSGRQPESVGGQLTWRRVAGKLEVSNPTPFYMNFQGIKVNGLPVKDATYVAPFSSATLTLPGDGREVSWRLLNDFGGAGQWLKGTVAG</sequence>
<evidence type="ECO:0000256" key="3">
    <source>
        <dbReference type="ARBA" id="ARBA00022729"/>
    </source>
</evidence>
<dbReference type="EMBL" id="JBFQXQ010000001">
    <property type="protein sequence ID" value="MEX3170636.1"/>
    <property type="molecule type" value="Genomic_DNA"/>
</dbReference>
<organism evidence="11 12">
    <name type="scientific">Serratia quinivorans</name>
    <dbReference type="NCBI Taxonomy" id="137545"/>
    <lineage>
        <taxon>Bacteria</taxon>
        <taxon>Pseudomonadati</taxon>
        <taxon>Pseudomonadota</taxon>
        <taxon>Gammaproteobacteria</taxon>
        <taxon>Enterobacterales</taxon>
        <taxon>Yersiniaceae</taxon>
        <taxon>Serratia</taxon>
    </lineage>
</organism>
<reference evidence="11 12" key="1">
    <citation type="submission" date="2024-07" db="EMBL/GenBank/DDBJ databases">
        <title>Genomes of novel Serratia strains from suburban soil.</title>
        <authorList>
            <person name="Markert E.X."/>
            <person name="Severe K."/>
            <person name="Severe L."/>
            <person name="Twing K.I."/>
            <person name="Ward L.M."/>
        </authorList>
    </citation>
    <scope>NUCLEOTIDE SEQUENCE [LARGE SCALE GENOMIC DNA]</scope>
    <source>
        <strain evidence="11 12">3C-UT</strain>
    </source>
</reference>
<comment type="caution">
    <text evidence="11">The sequence shown here is derived from an EMBL/GenBank/DDBJ whole genome shotgun (WGS) entry which is preliminary data.</text>
</comment>
<feature type="chain" id="PRO_5045493969" evidence="8">
    <location>
        <begin position="32"/>
        <end position="234"/>
    </location>
</feature>
<evidence type="ECO:0000313" key="12">
    <source>
        <dbReference type="Proteomes" id="UP001558101"/>
    </source>
</evidence>
<dbReference type="SUPFAM" id="SSF49354">
    <property type="entry name" value="PapD-like"/>
    <property type="match status" value="1"/>
</dbReference>
<dbReference type="InterPro" id="IPR016147">
    <property type="entry name" value="Pili_assmbl_chaperone_N"/>
</dbReference>
<dbReference type="SUPFAM" id="SSF49584">
    <property type="entry name" value="Periplasmic chaperone C-domain"/>
    <property type="match status" value="1"/>
</dbReference>
<dbReference type="RefSeq" id="WP_017891815.1">
    <property type="nucleotide sequence ID" value="NZ_CAMKID010000001.1"/>
</dbReference>
<dbReference type="Pfam" id="PF00345">
    <property type="entry name" value="PapD_N"/>
    <property type="match status" value="1"/>
</dbReference>
<dbReference type="InterPro" id="IPR018046">
    <property type="entry name" value="Pili_assmbl_chaperone_CS"/>
</dbReference>
<dbReference type="Gene3D" id="2.60.40.10">
    <property type="entry name" value="Immunoglobulins"/>
    <property type="match status" value="2"/>
</dbReference>
<comment type="similarity">
    <text evidence="2 7">Belongs to the periplasmic pilus chaperone family.</text>
</comment>
<comment type="subcellular location">
    <subcellularLocation>
        <location evidence="1 7">Periplasm</location>
    </subcellularLocation>
</comment>
<evidence type="ECO:0000256" key="6">
    <source>
        <dbReference type="ARBA" id="ARBA00023319"/>
    </source>
</evidence>
<evidence type="ECO:0000259" key="10">
    <source>
        <dbReference type="Pfam" id="PF02753"/>
    </source>
</evidence>
<dbReference type="InterPro" id="IPR013783">
    <property type="entry name" value="Ig-like_fold"/>
</dbReference>
<keyword evidence="4" id="KW-0574">Periplasm</keyword>
<evidence type="ECO:0000256" key="2">
    <source>
        <dbReference type="ARBA" id="ARBA00007399"/>
    </source>
</evidence>
<dbReference type="InterPro" id="IPR001829">
    <property type="entry name" value="Pili_assmbl_chaperone_bac"/>
</dbReference>
<accession>A0ABV3UBC0</accession>
<feature type="domain" description="Pili assembly chaperone N-terminal" evidence="9">
    <location>
        <begin position="32"/>
        <end position="147"/>
    </location>
</feature>
<evidence type="ECO:0000313" key="11">
    <source>
        <dbReference type="EMBL" id="MEX3170636.1"/>
    </source>
</evidence>
<dbReference type="PROSITE" id="PS00635">
    <property type="entry name" value="PILI_CHAPERONE"/>
    <property type="match status" value="1"/>
</dbReference>
<proteinExistence type="inferred from homology"/>
<feature type="domain" description="Pili assembly chaperone C-terminal" evidence="10">
    <location>
        <begin position="170"/>
        <end position="224"/>
    </location>
</feature>
<dbReference type="PANTHER" id="PTHR30251">
    <property type="entry name" value="PILUS ASSEMBLY CHAPERONE"/>
    <property type="match status" value="1"/>
</dbReference>
<dbReference type="Pfam" id="PF02753">
    <property type="entry name" value="PapD_C"/>
    <property type="match status" value="1"/>
</dbReference>
<evidence type="ECO:0000256" key="7">
    <source>
        <dbReference type="RuleBase" id="RU003918"/>
    </source>
</evidence>
<evidence type="ECO:0000256" key="1">
    <source>
        <dbReference type="ARBA" id="ARBA00004418"/>
    </source>
</evidence>
<keyword evidence="6" id="KW-0393">Immunoglobulin domain</keyword>
<dbReference type="InterPro" id="IPR016148">
    <property type="entry name" value="Pili_assmbl_chaperone_C"/>
</dbReference>
<gene>
    <name evidence="11" type="ORF">AB4M04_00875</name>
</gene>
<dbReference type="InterPro" id="IPR036316">
    <property type="entry name" value="Pili_assmbl_chap_C_dom_sf"/>
</dbReference>
<evidence type="ECO:0000256" key="5">
    <source>
        <dbReference type="ARBA" id="ARBA00023186"/>
    </source>
</evidence>
<dbReference type="Proteomes" id="UP001558101">
    <property type="component" value="Unassembled WGS sequence"/>
</dbReference>
<dbReference type="PANTHER" id="PTHR30251:SF9">
    <property type="entry name" value="CHAPERONE PROTEIN CAF1M"/>
    <property type="match status" value="1"/>
</dbReference>
<dbReference type="InterPro" id="IPR008962">
    <property type="entry name" value="PapD-like_sf"/>
</dbReference>
<name>A0ABV3UBC0_9GAMM</name>
<dbReference type="PRINTS" id="PR00969">
    <property type="entry name" value="CHAPERONPILI"/>
</dbReference>
<keyword evidence="5 7" id="KW-0143">Chaperone</keyword>
<evidence type="ECO:0000256" key="8">
    <source>
        <dbReference type="SAM" id="SignalP"/>
    </source>
</evidence>
<evidence type="ECO:0000256" key="4">
    <source>
        <dbReference type="ARBA" id="ARBA00022764"/>
    </source>
</evidence>
<dbReference type="InterPro" id="IPR050643">
    <property type="entry name" value="Periplasmic_pilus_chap"/>
</dbReference>
<protein>
    <submittedName>
        <fullName evidence="11">Molecular chaperone</fullName>
    </submittedName>
</protein>
<feature type="signal peptide" evidence="8">
    <location>
        <begin position="1"/>
        <end position="31"/>
    </location>
</feature>
<keyword evidence="3 8" id="KW-0732">Signal</keyword>